<feature type="region of interest" description="Disordered" evidence="3">
    <location>
        <begin position="195"/>
        <end position="231"/>
    </location>
</feature>
<dbReference type="GO" id="GO:0046872">
    <property type="term" value="F:metal ion binding"/>
    <property type="evidence" value="ECO:0007669"/>
    <property type="project" value="UniProtKB-KW"/>
</dbReference>
<dbReference type="InterPro" id="IPR008949">
    <property type="entry name" value="Isoprenoid_synthase_dom_sf"/>
</dbReference>
<name>A0A919D849_9ACTN</name>
<dbReference type="PANTHER" id="PTHR12001:SF86">
    <property type="entry name" value="GERANYLGERANYL DIPHOSPHATE SYNTHASE"/>
    <property type="match status" value="1"/>
</dbReference>
<evidence type="ECO:0000313" key="5">
    <source>
        <dbReference type="Proteomes" id="UP000655443"/>
    </source>
</evidence>
<accession>A0A919D849</accession>
<dbReference type="AlphaFoldDB" id="A0A919D849"/>
<dbReference type="PROSITE" id="PS00444">
    <property type="entry name" value="POLYPRENYL_SYNTHASE_2"/>
    <property type="match status" value="1"/>
</dbReference>
<dbReference type="Pfam" id="PF00348">
    <property type="entry name" value="polyprenyl_synt"/>
    <property type="match status" value="1"/>
</dbReference>
<dbReference type="EMBL" id="BMVG01000049">
    <property type="protein sequence ID" value="GHE14400.1"/>
    <property type="molecule type" value="Genomic_DNA"/>
</dbReference>
<protein>
    <recommendedName>
        <fullName evidence="6">Polyprenyl synthetase family protein</fullName>
    </recommendedName>
</protein>
<organism evidence="4 5">
    <name type="scientific">Streptomyces alanosinicus</name>
    <dbReference type="NCBI Taxonomy" id="68171"/>
    <lineage>
        <taxon>Bacteria</taxon>
        <taxon>Bacillati</taxon>
        <taxon>Actinomycetota</taxon>
        <taxon>Actinomycetes</taxon>
        <taxon>Kitasatosporales</taxon>
        <taxon>Streptomycetaceae</taxon>
        <taxon>Streptomyces</taxon>
    </lineage>
</organism>
<dbReference type="PANTHER" id="PTHR12001">
    <property type="entry name" value="GERANYLGERANYL PYROPHOSPHATE SYNTHASE"/>
    <property type="match status" value="1"/>
</dbReference>
<reference evidence="4" key="1">
    <citation type="journal article" date="2014" name="Int. J. Syst. Evol. Microbiol.">
        <title>Complete genome sequence of Corynebacterium casei LMG S-19264T (=DSM 44701T), isolated from a smear-ripened cheese.</title>
        <authorList>
            <consortium name="US DOE Joint Genome Institute (JGI-PGF)"/>
            <person name="Walter F."/>
            <person name="Albersmeier A."/>
            <person name="Kalinowski J."/>
            <person name="Ruckert C."/>
        </authorList>
    </citation>
    <scope>NUCLEOTIDE SEQUENCE</scope>
    <source>
        <strain evidence="4">JCM 4714</strain>
    </source>
</reference>
<dbReference type="CDD" id="cd00685">
    <property type="entry name" value="Trans_IPPS_HT"/>
    <property type="match status" value="1"/>
</dbReference>
<keyword evidence="1" id="KW-0479">Metal-binding</keyword>
<evidence type="ECO:0000256" key="2">
    <source>
        <dbReference type="ARBA" id="ARBA00022842"/>
    </source>
</evidence>
<dbReference type="Gene3D" id="1.10.600.10">
    <property type="entry name" value="Farnesyl Diphosphate Synthase"/>
    <property type="match status" value="1"/>
</dbReference>
<sequence length="231" mass="24130">MILAVRRHRPAAWQVFGPSAAARSADALLLTAFEVLSDADAADGPVSGEASTALLDALIQLAVGEGLDLAFEGRSEVTPQECLEMVSGKTASLFACACRLGALYGGAAPQTTDEWAAFGHDLGMAFQLVDDLLGIWGDASVTGKPVFNDLRNRKMSVPVVAALSSETPAGGELIRRYARPDTEPADLARLVERAGGAGPPIEPRATPPHVSACTASPPCPRPSPNWRRCAT</sequence>
<comment type="caution">
    <text evidence="4">The sequence shown here is derived from an EMBL/GenBank/DDBJ whole genome shotgun (WGS) entry which is preliminary data.</text>
</comment>
<keyword evidence="2" id="KW-0460">Magnesium</keyword>
<dbReference type="RefSeq" id="WP_229882396.1">
    <property type="nucleotide sequence ID" value="NZ_BMVG01000049.1"/>
</dbReference>
<dbReference type="GO" id="GO:0004659">
    <property type="term" value="F:prenyltransferase activity"/>
    <property type="evidence" value="ECO:0007669"/>
    <property type="project" value="InterPro"/>
</dbReference>
<gene>
    <name evidence="4" type="ORF">GCM10010339_84900</name>
</gene>
<dbReference type="InterPro" id="IPR033749">
    <property type="entry name" value="Polyprenyl_synt_CS"/>
</dbReference>
<dbReference type="SUPFAM" id="SSF48576">
    <property type="entry name" value="Terpenoid synthases"/>
    <property type="match status" value="1"/>
</dbReference>
<dbReference type="GO" id="GO:0008299">
    <property type="term" value="P:isoprenoid biosynthetic process"/>
    <property type="evidence" value="ECO:0007669"/>
    <property type="project" value="InterPro"/>
</dbReference>
<evidence type="ECO:0000256" key="3">
    <source>
        <dbReference type="SAM" id="MobiDB-lite"/>
    </source>
</evidence>
<evidence type="ECO:0000313" key="4">
    <source>
        <dbReference type="EMBL" id="GHE14400.1"/>
    </source>
</evidence>
<evidence type="ECO:0000256" key="1">
    <source>
        <dbReference type="ARBA" id="ARBA00022723"/>
    </source>
</evidence>
<evidence type="ECO:0008006" key="6">
    <source>
        <dbReference type="Google" id="ProtNLM"/>
    </source>
</evidence>
<dbReference type="InterPro" id="IPR000092">
    <property type="entry name" value="Polyprenyl_synt"/>
</dbReference>
<proteinExistence type="predicted"/>
<keyword evidence="5" id="KW-1185">Reference proteome</keyword>
<dbReference type="Proteomes" id="UP000655443">
    <property type="component" value="Unassembled WGS sequence"/>
</dbReference>
<reference evidence="4" key="2">
    <citation type="submission" date="2020-09" db="EMBL/GenBank/DDBJ databases">
        <authorList>
            <person name="Sun Q."/>
            <person name="Ohkuma M."/>
        </authorList>
    </citation>
    <scope>NUCLEOTIDE SEQUENCE</scope>
    <source>
        <strain evidence="4">JCM 4714</strain>
    </source>
</reference>